<organism evidence="6 7">
    <name type="scientific">Leptolyngbya iicbica LK</name>
    <dbReference type="NCBI Taxonomy" id="2294035"/>
    <lineage>
        <taxon>Bacteria</taxon>
        <taxon>Bacillati</taxon>
        <taxon>Cyanobacteriota</taxon>
        <taxon>Cyanophyceae</taxon>
        <taxon>Leptolyngbyales</taxon>
        <taxon>Leptolyngbyaceae</taxon>
        <taxon>Leptolyngbya group</taxon>
        <taxon>Leptolyngbya</taxon>
        <taxon>Leptolyngbya iicbica</taxon>
    </lineage>
</organism>
<evidence type="ECO:0000313" key="6">
    <source>
        <dbReference type="EMBL" id="RZM75006.1"/>
    </source>
</evidence>
<evidence type="ECO:0000256" key="2">
    <source>
        <dbReference type="ARBA" id="ARBA00022692"/>
    </source>
</evidence>
<evidence type="ECO:0000256" key="1">
    <source>
        <dbReference type="ARBA" id="ARBA00004141"/>
    </source>
</evidence>
<reference evidence="6 7" key="1">
    <citation type="submission" date="2018-11" db="EMBL/GenBank/DDBJ databases">
        <title>Whole genome sequencing of an environmental sample.</title>
        <authorList>
            <person name="Sarangi A.N."/>
            <person name="Singh D."/>
            <person name="Tripathy S."/>
        </authorList>
    </citation>
    <scope>NUCLEOTIDE SEQUENCE [LARGE SCALE GENOMIC DNA]</scope>
    <source>
        <strain evidence="6 7">Lakshadweep</strain>
    </source>
</reference>
<dbReference type="EMBL" id="QVFV01000010">
    <property type="protein sequence ID" value="RZM75006.1"/>
    <property type="molecule type" value="Genomic_DNA"/>
</dbReference>
<dbReference type="Proteomes" id="UP000292459">
    <property type="component" value="Unassembled WGS sequence"/>
</dbReference>
<keyword evidence="5" id="KW-0175">Coiled coil</keyword>
<keyword evidence="3" id="KW-1133">Transmembrane helix</keyword>
<feature type="coiled-coil region" evidence="5">
    <location>
        <begin position="99"/>
        <end position="126"/>
    </location>
</feature>
<evidence type="ECO:0000256" key="4">
    <source>
        <dbReference type="ARBA" id="ARBA00023136"/>
    </source>
</evidence>
<proteinExistence type="predicted"/>
<dbReference type="GO" id="GO:0016020">
    <property type="term" value="C:membrane"/>
    <property type="evidence" value="ECO:0007669"/>
    <property type="project" value="UniProtKB-SubCell"/>
</dbReference>
<dbReference type="SUPFAM" id="SSF52540">
    <property type="entry name" value="P-loop containing nucleoside triphosphate hydrolases"/>
    <property type="match status" value="1"/>
</dbReference>
<keyword evidence="2" id="KW-0812">Transmembrane</keyword>
<sequence length="525" mass="56182">MVVRKLLLERPILVGGLGLAATLSLLGGLQDVLADSTTVAGLIATGAGVWWWRRQRPDAKPVEIKPATPVEREQVEVAIATLKTDLDALQPELSSLKTADEVAAIIAQLEQQRQNLLTELDRAELKVAIAGAPRSGKSLLEGFLTASSSEESAEFADDSRMSVTEVSLTAETTHPQVMADLLQQQDAVIYIVTEDLTESVFADLKTLAAAGQRMIVCLNKRDHYLPDEQTAILDKLQTQLRSLPQPVDCVAIATAPRPIKVRTHDEAGQVTERLETPDPEVAPILTPVQHWCAQAIPHLVAQTVMRQVQQLRRDIQTTLNQARHQQALPLVEQLQWAAAGTAFASPVPSLDLLAAIAINGQLVMDLSKVYQQPLALDQAKAIATELAAVVVKLGVVEVSTQLLTTALKSHAATFVVGGSVQAFSAAYLTRLCGESLMAYFEERALSGQVEAAVSVAAIGQKLQALMPSTQRTEFLQTLINQGIQKLTPKTPPALAPGAAAPLNLAQSASTKVSAQPETVSSGELV</sequence>
<name>A0A4Q7E204_9CYAN</name>
<keyword evidence="7" id="KW-1185">Reference proteome</keyword>
<dbReference type="AlphaFoldDB" id="A0A4Q7E204"/>
<protein>
    <submittedName>
        <fullName evidence="6">DUF697 domain-containing protein</fullName>
    </submittedName>
</protein>
<keyword evidence="4" id="KW-0472">Membrane</keyword>
<dbReference type="InterPro" id="IPR027417">
    <property type="entry name" value="P-loop_NTPase"/>
</dbReference>
<evidence type="ECO:0000313" key="7">
    <source>
        <dbReference type="Proteomes" id="UP000292459"/>
    </source>
</evidence>
<comment type="caution">
    <text evidence="6">The sequence shown here is derived from an EMBL/GenBank/DDBJ whole genome shotgun (WGS) entry which is preliminary data.</text>
</comment>
<evidence type="ECO:0000256" key="5">
    <source>
        <dbReference type="SAM" id="Coils"/>
    </source>
</evidence>
<gene>
    <name evidence="6" type="ORF">DYY88_22055</name>
</gene>
<dbReference type="InterPro" id="IPR021147">
    <property type="entry name" value="DUF697"/>
</dbReference>
<dbReference type="Pfam" id="PF05128">
    <property type="entry name" value="DUF697"/>
    <property type="match status" value="1"/>
</dbReference>
<comment type="subcellular location">
    <subcellularLocation>
        <location evidence="1">Membrane</location>
        <topology evidence="1">Multi-pass membrane protein</topology>
    </subcellularLocation>
</comment>
<accession>A0A4Q7E204</accession>
<evidence type="ECO:0000256" key="3">
    <source>
        <dbReference type="ARBA" id="ARBA00022989"/>
    </source>
</evidence>